<feature type="region of interest" description="Disordered" evidence="1">
    <location>
        <begin position="1"/>
        <end position="24"/>
    </location>
</feature>
<dbReference type="Proteomes" id="UP001604002">
    <property type="component" value="Unassembled WGS sequence"/>
</dbReference>
<proteinExistence type="predicted"/>
<evidence type="ECO:0000313" key="4">
    <source>
        <dbReference type="Proteomes" id="UP001604002"/>
    </source>
</evidence>
<reference evidence="3 4" key="1">
    <citation type="submission" date="2024-02" db="EMBL/GenBank/DDBJ databases">
        <title>Expansion and revision of Xanthobacter and proposal of Roseixanthobacter gen. nov.</title>
        <authorList>
            <person name="Soltysiak M.P.M."/>
            <person name="Jalihal A."/>
            <person name="Ory A."/>
            <person name="Chrisophersen C."/>
            <person name="Lee A.D."/>
            <person name="Boulton J."/>
            <person name="Springer M."/>
        </authorList>
    </citation>
    <scope>NUCLEOTIDE SEQUENCE [LARGE SCALE GENOMIC DNA]</scope>
    <source>
        <strain evidence="3 4">23A</strain>
    </source>
</reference>
<feature type="domain" description="Oxidoreductase molybdopterin-binding" evidence="2">
    <location>
        <begin position="69"/>
        <end position="213"/>
    </location>
</feature>
<dbReference type="PANTHER" id="PTHR43032:SF4">
    <property type="entry name" value="OXIDOREDUCTASE MOLYBDOPTERIN-BINDING DOMAIN-CONTAINING PROTEIN"/>
    <property type="match status" value="1"/>
</dbReference>
<organism evidence="3 4">
    <name type="scientific">Xanthobacter oligotrophicus</name>
    <dbReference type="NCBI Taxonomy" id="2607286"/>
    <lineage>
        <taxon>Bacteria</taxon>
        <taxon>Pseudomonadati</taxon>
        <taxon>Pseudomonadota</taxon>
        <taxon>Alphaproteobacteria</taxon>
        <taxon>Hyphomicrobiales</taxon>
        <taxon>Xanthobacteraceae</taxon>
        <taxon>Xanthobacter</taxon>
    </lineage>
</organism>
<dbReference type="EMBL" id="JBAFVH010000006">
    <property type="protein sequence ID" value="MFG1372840.1"/>
    <property type="molecule type" value="Genomic_DNA"/>
</dbReference>
<dbReference type="Pfam" id="PF00174">
    <property type="entry name" value="Oxidored_molyb"/>
    <property type="match status" value="1"/>
</dbReference>
<gene>
    <name evidence="3" type="ORF">V5F32_11760</name>
</gene>
<evidence type="ECO:0000256" key="1">
    <source>
        <dbReference type="SAM" id="MobiDB-lite"/>
    </source>
</evidence>
<dbReference type="PANTHER" id="PTHR43032">
    <property type="entry name" value="PROTEIN-METHIONINE-SULFOXIDE REDUCTASE"/>
    <property type="match status" value="1"/>
</dbReference>
<dbReference type="RefSeq" id="WP_393992692.1">
    <property type="nucleotide sequence ID" value="NZ_JBAFVH010000006.1"/>
</dbReference>
<keyword evidence="4" id="KW-1185">Reference proteome</keyword>
<comment type="caution">
    <text evidence="3">The sequence shown here is derived from an EMBL/GenBank/DDBJ whole genome shotgun (WGS) entry which is preliminary data.</text>
</comment>
<dbReference type="InterPro" id="IPR036374">
    <property type="entry name" value="OxRdtase_Mopterin-bd_sf"/>
</dbReference>
<dbReference type="Gene3D" id="3.90.420.10">
    <property type="entry name" value="Oxidoreductase, molybdopterin-binding domain"/>
    <property type="match status" value="1"/>
</dbReference>
<evidence type="ECO:0000313" key="3">
    <source>
        <dbReference type="EMBL" id="MFG1372840.1"/>
    </source>
</evidence>
<dbReference type="InterPro" id="IPR000572">
    <property type="entry name" value="OxRdtase_Mopterin-bd_dom"/>
</dbReference>
<name>A0ABW6ZVT3_9HYPH</name>
<accession>A0ABW6ZVT3</accession>
<dbReference type="CDD" id="cd02109">
    <property type="entry name" value="arch_bact_SO_family_Moco"/>
    <property type="match status" value="1"/>
</dbReference>
<dbReference type="SUPFAM" id="SSF56524">
    <property type="entry name" value="Oxidoreductase molybdopterin-binding domain"/>
    <property type="match status" value="1"/>
</dbReference>
<protein>
    <submittedName>
        <fullName evidence="3">Sulfite oxidase-like oxidoreductase</fullName>
    </submittedName>
</protein>
<sequence length="233" mass="26451">MSEDLREDLHQGPGADPSLPPDTKLTTTKQRWAQEGRFLTGRVTRPETERLPAGQHLVKDWPVLDLGMTPVVTREAFRLDVTGAVETALSLDWDGFRALPQTRNVSDIHCVTTWSRYDNAFEGVSTRELLERVRPAPHAAAVMLHSYDGYTTNLLLEDFAAEDAVIAHSWEGSPLTREHGGPVRLVVPHLYFWKSAKWLKGIEFIARDKAGFWEARGYHMRGDPWAEERYSDD</sequence>
<evidence type="ECO:0000259" key="2">
    <source>
        <dbReference type="Pfam" id="PF00174"/>
    </source>
</evidence>